<feature type="coiled-coil region" evidence="1">
    <location>
        <begin position="209"/>
        <end position="239"/>
    </location>
</feature>
<reference evidence="2 3" key="1">
    <citation type="journal article" date="2008" name="Nat. Biotechnol.">
        <title>Genome sequencing and analysis of the biomass-degrading fungus Trichoderma reesei (syn. Hypocrea jecorina).</title>
        <authorList>
            <person name="Martinez D."/>
            <person name="Berka R.M."/>
            <person name="Henrissat B."/>
            <person name="Saloheimo M."/>
            <person name="Arvas M."/>
            <person name="Baker S.E."/>
            <person name="Chapman J."/>
            <person name="Chertkov O."/>
            <person name="Coutinho P.M."/>
            <person name="Cullen D."/>
            <person name="Danchin E.G."/>
            <person name="Grigoriev I.V."/>
            <person name="Harris P."/>
            <person name="Jackson M."/>
            <person name="Kubicek C.P."/>
            <person name="Han C.S."/>
            <person name="Ho I."/>
            <person name="Larrondo L.F."/>
            <person name="de Leon A.L."/>
            <person name="Magnuson J.K."/>
            <person name="Merino S."/>
            <person name="Misra M."/>
            <person name="Nelson B."/>
            <person name="Putnam N."/>
            <person name="Robbertse B."/>
            <person name="Salamov A.A."/>
            <person name="Schmoll M."/>
            <person name="Terry A."/>
            <person name="Thayer N."/>
            <person name="Westerholm-Parvinen A."/>
            <person name="Schoch C.L."/>
            <person name="Yao J."/>
            <person name="Barabote R."/>
            <person name="Nelson M.A."/>
            <person name="Detter C."/>
            <person name="Bruce D."/>
            <person name="Kuske C.R."/>
            <person name="Xie G."/>
            <person name="Richardson P."/>
            <person name="Rokhsar D.S."/>
            <person name="Lucas S.M."/>
            <person name="Rubin E.M."/>
            <person name="Dunn-Coleman N."/>
            <person name="Ward M."/>
            <person name="Brettin T.S."/>
        </authorList>
    </citation>
    <scope>NUCLEOTIDE SEQUENCE [LARGE SCALE GENOMIC DNA]</scope>
    <source>
        <strain evidence="2 3">QM6a</strain>
    </source>
</reference>
<sequence>MESRVSAHGQSLAHMRHELSMLASTLTVDAATKRSEEISRALEIGTERLYMLSVLIRGDFVFDQSDLRLKAALDHLVAAFTQITELADNQLAEVGRLNSDSIELRNAKLRPLQDGIEETKSDIGAQLEGNQQAIMTTSNTVDGLQHSVNAMNNSLCSLQDKLGEAERVRDGVNIAISILIPIWGIVGLIDENASPGAVFQLRDAVNNVRNDLHNKRRSLEQAMEGLAAAREQQAHLEHQAWRLRTIQTEIEDLGNEVTGIIEKTDALQRATVAVKQQLTVAAQHAAELSNTVLVTAHQSFTKQEFCSGILDIAEQVPLDPRNSTEMTLLLNELLSGYGSANVPAAIESRANGLLGEAAKYQSLEWNPSMHSAIGECSPDGRGRLGVRGKAQSSPSSTVSCGPARESSRTQWIYFSSGICPRRFSGTERDLHHPHVYTRVIAEAQSLAAWSDPLLATLMPWPLATLAHELPKGTRQRLMQLVTTRLNGHEHDDTVDGPDITRIIMARLSADFEAPSLRVRTKLDEYLCLMKMKWPW</sequence>
<organism evidence="3">
    <name type="scientific">Hypocrea jecorina (strain QM6a)</name>
    <name type="common">Trichoderma reesei</name>
    <dbReference type="NCBI Taxonomy" id="431241"/>
    <lineage>
        <taxon>Eukaryota</taxon>
        <taxon>Fungi</taxon>
        <taxon>Dikarya</taxon>
        <taxon>Ascomycota</taxon>
        <taxon>Pezizomycotina</taxon>
        <taxon>Sordariomycetes</taxon>
        <taxon>Hypocreomycetidae</taxon>
        <taxon>Hypocreales</taxon>
        <taxon>Hypocreaceae</taxon>
        <taxon>Trichoderma</taxon>
    </lineage>
</organism>
<dbReference type="GeneID" id="18481040"/>
<dbReference type="Gene3D" id="1.20.1170.10">
    <property type="match status" value="1"/>
</dbReference>
<dbReference type="HOGENOM" id="CLU_509052_0_0_1"/>
<dbReference type="eggNOG" id="ENOG502SSND">
    <property type="taxonomic scope" value="Eukaryota"/>
</dbReference>
<dbReference type="KEGG" id="tre:TRIREDRAFT_105445"/>
<evidence type="ECO:0000313" key="3">
    <source>
        <dbReference type="Proteomes" id="UP000008984"/>
    </source>
</evidence>
<dbReference type="RefSeq" id="XP_006963868.1">
    <property type="nucleotide sequence ID" value="XM_006963806.1"/>
</dbReference>
<dbReference type="EMBL" id="GL985060">
    <property type="protein sequence ID" value="EGR50381.1"/>
    <property type="molecule type" value="Genomic_DNA"/>
</dbReference>
<dbReference type="Proteomes" id="UP000008984">
    <property type="component" value="Unassembled WGS sequence"/>
</dbReference>
<evidence type="ECO:0000313" key="2">
    <source>
        <dbReference type="EMBL" id="EGR50381.1"/>
    </source>
</evidence>
<proteinExistence type="predicted"/>
<keyword evidence="3" id="KW-1185">Reference proteome</keyword>
<evidence type="ECO:0000256" key="1">
    <source>
        <dbReference type="SAM" id="Coils"/>
    </source>
</evidence>
<gene>
    <name evidence="2" type="ORF">TRIREDRAFT_105445</name>
</gene>
<accession>G0REK0</accession>
<keyword evidence="1" id="KW-0175">Coiled coil</keyword>
<protein>
    <submittedName>
        <fullName evidence="2">Predicted protein</fullName>
    </submittedName>
</protein>
<name>G0REK0_HYPJQ</name>
<dbReference type="OrthoDB" id="4896255at2759"/>
<dbReference type="AlphaFoldDB" id="G0REK0"/>
<dbReference type="VEuPathDB" id="FungiDB:TRIREDRAFT_105445"/>